<keyword evidence="1" id="KW-0175">Coiled coil</keyword>
<evidence type="ECO:0000313" key="3">
    <source>
        <dbReference type="EMBL" id="CAE7236692.1"/>
    </source>
</evidence>
<name>A0A812L7M6_9DINO</name>
<proteinExistence type="predicted"/>
<dbReference type="EMBL" id="CAJNDS010000835">
    <property type="protein sequence ID" value="CAE7236692.1"/>
    <property type="molecule type" value="Genomic_DNA"/>
</dbReference>
<comment type="caution">
    <text evidence="3">The sequence shown here is derived from an EMBL/GenBank/DDBJ whole genome shotgun (WGS) entry which is preliminary data.</text>
</comment>
<organism evidence="3 4">
    <name type="scientific">Symbiodinium natans</name>
    <dbReference type="NCBI Taxonomy" id="878477"/>
    <lineage>
        <taxon>Eukaryota</taxon>
        <taxon>Sar</taxon>
        <taxon>Alveolata</taxon>
        <taxon>Dinophyceae</taxon>
        <taxon>Suessiales</taxon>
        <taxon>Symbiodiniaceae</taxon>
        <taxon>Symbiodinium</taxon>
    </lineage>
</organism>
<feature type="coiled-coil region" evidence="1">
    <location>
        <begin position="95"/>
        <end position="179"/>
    </location>
</feature>
<evidence type="ECO:0000313" key="4">
    <source>
        <dbReference type="Proteomes" id="UP000604046"/>
    </source>
</evidence>
<dbReference type="Proteomes" id="UP000604046">
    <property type="component" value="Unassembled WGS sequence"/>
</dbReference>
<gene>
    <name evidence="3" type="primary">SACS</name>
    <name evidence="3" type="ORF">SNAT2548_LOCUS10221</name>
</gene>
<keyword evidence="4" id="KW-1185">Reference proteome</keyword>
<evidence type="ECO:0000256" key="2">
    <source>
        <dbReference type="SAM" id="MobiDB-lite"/>
    </source>
</evidence>
<reference evidence="3" key="1">
    <citation type="submission" date="2021-02" db="EMBL/GenBank/DDBJ databases">
        <authorList>
            <person name="Dougan E. K."/>
            <person name="Rhodes N."/>
            <person name="Thang M."/>
            <person name="Chan C."/>
        </authorList>
    </citation>
    <scope>NUCLEOTIDE SEQUENCE</scope>
</reference>
<accession>A0A812L7M6</accession>
<dbReference type="AlphaFoldDB" id="A0A812L7M6"/>
<protein>
    <submittedName>
        <fullName evidence="3">SACS protein</fullName>
    </submittedName>
</protein>
<evidence type="ECO:0000256" key="1">
    <source>
        <dbReference type="SAM" id="Coils"/>
    </source>
</evidence>
<feature type="compositionally biased region" description="Basic and acidic residues" evidence="2">
    <location>
        <begin position="17"/>
        <end position="33"/>
    </location>
</feature>
<sequence length="380" mass="43967">MPQNDQQRWDLQAQNRRQHEQRRAMQKREEEMRQQQQAEVMRKAAERKMQMEEEQRRLAERQRMEQDACTSIRSVCQKLRYVQEESFQQVQQELYEVMQRELNNCGHQMARIREECDQAAEQARQRLQEAAEVKAFQEKKKAEMLEAHKAACAKAEELVAEFTAKVEAAEQAAKALAEKAEPFTSDESGMGDQSSEDKILEEAAKIDEAKEEATARTSESQEYLTQHKATMTVQDLPGQPPAEVKQVLSKVMDRLLETTKKKDAVMLKIHLVKSKALKRSKAKQVMEERKAKFSKYAKDGVLDKKQVVAYSKKEFGFALTEVAAGKIFKALQVTKGVTTADFQRLRVQIGILREQKKDQSRKRVFHHGDRIGWPFPHDMV</sequence>
<feature type="compositionally biased region" description="Basic and acidic residues" evidence="2">
    <location>
        <begin position="40"/>
        <end position="55"/>
    </location>
</feature>
<feature type="region of interest" description="Disordered" evidence="2">
    <location>
        <begin position="1"/>
        <end position="55"/>
    </location>
</feature>